<dbReference type="AlphaFoldDB" id="A0A8T2XXK1"/>
<dbReference type="InterPro" id="IPR017927">
    <property type="entry name" value="FAD-bd_FR_type"/>
</dbReference>
<keyword evidence="5 15" id="KW-0285">Flavoprotein</keyword>
<keyword evidence="6" id="KW-0812">Transmembrane</keyword>
<name>A0A8T2XXK1_POPDE</name>
<dbReference type="InterPro" id="IPR001834">
    <property type="entry name" value="CBR-like"/>
</dbReference>
<organism evidence="17 18">
    <name type="scientific">Populus deltoides</name>
    <name type="common">Eastern poplar</name>
    <name type="synonym">Eastern cottonwood</name>
    <dbReference type="NCBI Taxonomy" id="3696"/>
    <lineage>
        <taxon>Eukaryota</taxon>
        <taxon>Viridiplantae</taxon>
        <taxon>Streptophyta</taxon>
        <taxon>Embryophyta</taxon>
        <taxon>Tracheophyta</taxon>
        <taxon>Spermatophyta</taxon>
        <taxon>Magnoliopsida</taxon>
        <taxon>eudicotyledons</taxon>
        <taxon>Gunneridae</taxon>
        <taxon>Pentapetalae</taxon>
        <taxon>rosids</taxon>
        <taxon>fabids</taxon>
        <taxon>Malpighiales</taxon>
        <taxon>Salicaceae</taxon>
        <taxon>Saliceae</taxon>
        <taxon>Populus</taxon>
    </lineage>
</organism>
<keyword evidence="10" id="KW-1133">Transmembrane helix</keyword>
<evidence type="ECO:0000256" key="2">
    <source>
        <dbReference type="ARBA" id="ARBA00004294"/>
    </source>
</evidence>
<proteinExistence type="inferred from homology"/>
<feature type="binding site" evidence="15">
    <location>
        <position position="99"/>
    </location>
    <ligand>
        <name>FAD</name>
        <dbReference type="ChEBI" id="CHEBI:57692"/>
    </ligand>
</feature>
<evidence type="ECO:0000256" key="6">
    <source>
        <dbReference type="ARBA" id="ARBA00022692"/>
    </source>
</evidence>
<comment type="caution">
    <text evidence="17">The sequence shown here is derived from an EMBL/GenBank/DDBJ whole genome shotgun (WGS) entry which is preliminary data.</text>
</comment>
<dbReference type="PANTHER" id="PTHR19370">
    <property type="entry name" value="NADH-CYTOCHROME B5 REDUCTASE"/>
    <property type="match status" value="1"/>
</dbReference>
<feature type="binding site" evidence="15">
    <location>
        <position position="123"/>
    </location>
    <ligand>
        <name>FAD</name>
        <dbReference type="ChEBI" id="CHEBI:57692"/>
    </ligand>
</feature>
<dbReference type="GO" id="GO:0090524">
    <property type="term" value="F:cytochrome-b5 reductase activity, acting on NADH"/>
    <property type="evidence" value="ECO:0007669"/>
    <property type="project" value="UniProtKB-EC"/>
</dbReference>
<feature type="binding site" evidence="15">
    <location>
        <position position="97"/>
    </location>
    <ligand>
        <name>FAD</name>
        <dbReference type="ChEBI" id="CHEBI:57692"/>
    </ligand>
</feature>
<dbReference type="GO" id="GO:0022900">
    <property type="term" value="P:electron transport chain"/>
    <property type="evidence" value="ECO:0007669"/>
    <property type="project" value="TreeGrafter"/>
</dbReference>
<evidence type="ECO:0000256" key="15">
    <source>
        <dbReference type="PIRSR" id="PIRSR601834-1"/>
    </source>
</evidence>
<keyword evidence="13" id="KW-0496">Mitochondrion</keyword>
<keyword evidence="7" id="KW-0677">Repeat</keyword>
<dbReference type="Gene3D" id="3.40.50.80">
    <property type="entry name" value="Nucleotide-binding domain of ferredoxin-NADP reductase (FNR) module"/>
    <property type="match status" value="1"/>
</dbReference>
<feature type="binding site" evidence="15">
    <location>
        <position position="98"/>
    </location>
    <ligand>
        <name>FAD</name>
        <dbReference type="ChEBI" id="CHEBI:57692"/>
    </ligand>
</feature>
<dbReference type="PRINTS" id="PR00406">
    <property type="entry name" value="CYTB5RDTASE"/>
</dbReference>
<dbReference type="Pfam" id="PF00970">
    <property type="entry name" value="FAD_binding_6"/>
    <property type="match status" value="1"/>
</dbReference>
<evidence type="ECO:0000313" key="17">
    <source>
        <dbReference type="EMBL" id="KAH8497570.1"/>
    </source>
</evidence>
<dbReference type="CDD" id="cd06183">
    <property type="entry name" value="cyt_b5_reduct_like"/>
    <property type="match status" value="1"/>
</dbReference>
<evidence type="ECO:0000313" key="18">
    <source>
        <dbReference type="Proteomes" id="UP000807159"/>
    </source>
</evidence>
<dbReference type="InterPro" id="IPR017938">
    <property type="entry name" value="Riboflavin_synthase-like_b-brl"/>
</dbReference>
<reference evidence="17" key="1">
    <citation type="journal article" date="2021" name="J. Hered.">
        <title>Genome Assembly of Salicaceae Populus deltoides (Eastern Cottonwood) I-69 Based on Nanopore Sequencing and Hi-C Technologies.</title>
        <authorList>
            <person name="Bai S."/>
            <person name="Wu H."/>
            <person name="Zhang J."/>
            <person name="Pan Z."/>
            <person name="Zhao W."/>
            <person name="Li Z."/>
            <person name="Tong C."/>
        </authorList>
    </citation>
    <scope>NUCLEOTIDE SEQUENCE</scope>
    <source>
        <tissue evidence="17">Leaf</tissue>
    </source>
</reference>
<dbReference type="InterPro" id="IPR008333">
    <property type="entry name" value="Cbr1-like_FAD-bd_dom"/>
</dbReference>
<evidence type="ECO:0000256" key="14">
    <source>
        <dbReference type="ARBA" id="ARBA00023136"/>
    </source>
</evidence>
<dbReference type="InterPro" id="IPR039261">
    <property type="entry name" value="FNR_nucleotide-bd"/>
</dbReference>
<evidence type="ECO:0000256" key="13">
    <source>
        <dbReference type="ARBA" id="ARBA00023128"/>
    </source>
</evidence>
<feature type="binding site" evidence="15">
    <location>
        <position position="116"/>
    </location>
    <ligand>
        <name>FAD</name>
        <dbReference type="ChEBI" id="CHEBI:57692"/>
    </ligand>
</feature>
<dbReference type="Gene3D" id="3.80.10.10">
    <property type="entry name" value="Ribonuclease Inhibitor"/>
    <property type="match status" value="1"/>
</dbReference>
<dbReference type="InterPro" id="IPR032675">
    <property type="entry name" value="LRR_dom_sf"/>
</dbReference>
<feature type="domain" description="FAD-binding FR-type" evidence="16">
    <location>
        <begin position="44"/>
        <end position="148"/>
    </location>
</feature>
<evidence type="ECO:0000256" key="4">
    <source>
        <dbReference type="ARBA" id="ARBA00012011"/>
    </source>
</evidence>
<evidence type="ECO:0000256" key="11">
    <source>
        <dbReference type="ARBA" id="ARBA00023002"/>
    </source>
</evidence>
<dbReference type="PANTHER" id="PTHR19370:SF200">
    <property type="entry name" value="NADH-CYTOCHROME B5 REDUCTASE"/>
    <property type="match status" value="1"/>
</dbReference>
<dbReference type="EMBL" id="JACEGQ020000010">
    <property type="protein sequence ID" value="KAH8497570.1"/>
    <property type="molecule type" value="Genomic_DNA"/>
</dbReference>
<protein>
    <recommendedName>
        <fullName evidence="4">cytochrome-b5 reductase</fullName>
        <ecNumber evidence="4">1.6.2.2</ecNumber>
    </recommendedName>
</protein>
<dbReference type="Proteomes" id="UP000807159">
    <property type="component" value="Chromosome 10"/>
</dbReference>
<dbReference type="InterPro" id="IPR055414">
    <property type="entry name" value="LRR_R13L4/SHOC2-like"/>
</dbReference>
<dbReference type="InterPro" id="IPR001433">
    <property type="entry name" value="OxRdtase_FAD/NAD-bd"/>
</dbReference>
<feature type="binding site" evidence="15">
    <location>
        <position position="124"/>
    </location>
    <ligand>
        <name>FAD</name>
        <dbReference type="ChEBI" id="CHEBI:57692"/>
    </ligand>
</feature>
<comment type="subcellular location">
    <subcellularLocation>
        <location evidence="2">Mitochondrion outer membrane</location>
    </subcellularLocation>
</comment>
<keyword evidence="9 15" id="KW-0274">FAD</keyword>
<evidence type="ECO:0000256" key="1">
    <source>
        <dbReference type="ARBA" id="ARBA00001974"/>
    </source>
</evidence>
<evidence type="ECO:0000256" key="12">
    <source>
        <dbReference type="ARBA" id="ARBA00023027"/>
    </source>
</evidence>
<evidence type="ECO:0000256" key="8">
    <source>
        <dbReference type="ARBA" id="ARBA00022787"/>
    </source>
</evidence>
<feature type="binding site" evidence="15">
    <location>
        <position position="114"/>
    </location>
    <ligand>
        <name>FAD</name>
        <dbReference type="ChEBI" id="CHEBI:57692"/>
    </ligand>
</feature>
<keyword evidence="18" id="KW-1185">Reference proteome</keyword>
<evidence type="ECO:0000256" key="5">
    <source>
        <dbReference type="ARBA" id="ARBA00022630"/>
    </source>
</evidence>
<comment type="similarity">
    <text evidence="3">Belongs to the flavoprotein pyridine nucleotide cytochrome reductase family.</text>
</comment>
<evidence type="ECO:0000256" key="3">
    <source>
        <dbReference type="ARBA" id="ARBA00006105"/>
    </source>
</evidence>
<dbReference type="FunFam" id="2.40.30.10:FF:000032">
    <property type="entry name" value="NADH-cytochrome b5 reductase"/>
    <property type="match status" value="1"/>
</dbReference>
<comment type="cofactor">
    <cofactor evidence="1 15">
        <name>FAD</name>
        <dbReference type="ChEBI" id="CHEBI:57692"/>
    </cofactor>
</comment>
<sequence>MGFMPMPSADVLGVLIAIFSVAAIAAASSYYFLSRKPKGCLDPQKFKEFKLIKKTQISPDVARFRFSLPAPKSVLGLPVGTHVVCRGKDSEGQEVTRPYTPITLDSQAGYFELVVKMYPKGRMSHHFREMREGDYLAVKGPQGRFKYKPGQVRAFGMIAGGSGITPMFQLTRAILENPKDKTIVRLIYANTTFEDILLKEDLDDFALKFSDRFKVYYVLSKPPEAWSGGGGHVSIEMIQNHCPPPAPDIRILRCGPPGMNKAMAAHLNALGHPDHRCRLLRRIASLIKTFNSRREIASEIEDIKTSLSNQRALSRSSNARRGLKHQPRLSSLFTEEAELVGIESPGDELISHLTAFPKRYLNLRDTRAAKLPRSIRKLHDLESLDLGNSFVEELPVEISTFPELRHLLADDRKTRALKIHGSIKHLEFLQTLFIIKVDRFSNLNEMLINEGALPLLKRLEMGPCRKLNKVPSGNQNLRYLKDLSSAGMTNEFTQRLSRQESQIVRHIPILRYDATYDPNDEGSYGAFG</sequence>
<dbReference type="Pfam" id="PF23598">
    <property type="entry name" value="LRR_14"/>
    <property type="match status" value="1"/>
</dbReference>
<feature type="binding site" evidence="15">
    <location>
        <position position="165"/>
    </location>
    <ligand>
        <name>FAD</name>
        <dbReference type="ChEBI" id="CHEBI:57692"/>
    </ligand>
</feature>
<dbReference type="PROSITE" id="PS51384">
    <property type="entry name" value="FAD_FR"/>
    <property type="match status" value="1"/>
</dbReference>
<evidence type="ECO:0000256" key="9">
    <source>
        <dbReference type="ARBA" id="ARBA00022827"/>
    </source>
</evidence>
<accession>A0A8T2XXK1</accession>
<dbReference type="SUPFAM" id="SSF52343">
    <property type="entry name" value="Ferredoxin reductase-like, C-terminal NADP-linked domain"/>
    <property type="match status" value="1"/>
</dbReference>
<dbReference type="Gene3D" id="2.40.30.10">
    <property type="entry name" value="Translation factors"/>
    <property type="match status" value="1"/>
</dbReference>
<keyword evidence="8" id="KW-1000">Mitochondrion outer membrane</keyword>
<keyword evidence="11" id="KW-0560">Oxidoreductase</keyword>
<evidence type="ECO:0000256" key="7">
    <source>
        <dbReference type="ARBA" id="ARBA00022737"/>
    </source>
</evidence>
<keyword evidence="14" id="KW-0472">Membrane</keyword>
<dbReference type="SUPFAM" id="SSF52058">
    <property type="entry name" value="L domain-like"/>
    <property type="match status" value="1"/>
</dbReference>
<keyword evidence="12" id="KW-0520">NAD</keyword>
<gene>
    <name evidence="17" type="ORF">H0E87_020021</name>
</gene>
<dbReference type="EC" id="1.6.2.2" evidence="4"/>
<dbReference type="FunFam" id="3.40.50.80:FF:000019">
    <property type="entry name" value="NADH-cytochrome b5 reductase"/>
    <property type="match status" value="1"/>
</dbReference>
<dbReference type="SUPFAM" id="SSF63380">
    <property type="entry name" value="Riboflavin synthase domain-like"/>
    <property type="match status" value="1"/>
</dbReference>
<evidence type="ECO:0000256" key="10">
    <source>
        <dbReference type="ARBA" id="ARBA00022989"/>
    </source>
</evidence>
<dbReference type="Pfam" id="PF00175">
    <property type="entry name" value="NAD_binding_1"/>
    <property type="match status" value="1"/>
</dbReference>
<dbReference type="GO" id="GO:0005741">
    <property type="term" value="C:mitochondrial outer membrane"/>
    <property type="evidence" value="ECO:0007669"/>
    <property type="project" value="UniProtKB-SubCell"/>
</dbReference>
<evidence type="ECO:0000259" key="16">
    <source>
        <dbReference type="PROSITE" id="PS51384"/>
    </source>
</evidence>